<comment type="caution">
    <text evidence="1">The sequence shown here is derived from an EMBL/GenBank/DDBJ whole genome shotgun (WGS) entry which is preliminary data.</text>
</comment>
<organism evidence="1 2">
    <name type="scientific">Pelagicoccus albus</name>
    <dbReference type="NCBI Taxonomy" id="415222"/>
    <lineage>
        <taxon>Bacteria</taxon>
        <taxon>Pseudomonadati</taxon>
        <taxon>Verrucomicrobiota</taxon>
        <taxon>Opitutia</taxon>
        <taxon>Puniceicoccales</taxon>
        <taxon>Pelagicoccaceae</taxon>
        <taxon>Pelagicoccus</taxon>
    </lineage>
</organism>
<evidence type="ECO:0000313" key="2">
    <source>
        <dbReference type="Proteomes" id="UP000526501"/>
    </source>
</evidence>
<name>A0A7X1EB39_9BACT</name>
<dbReference type="RefSeq" id="WP_185661231.1">
    <property type="nucleotide sequence ID" value="NZ_CAWPOO010000012.1"/>
</dbReference>
<accession>A0A7X1EB39</accession>
<protein>
    <submittedName>
        <fullName evidence="1">Uncharacterized protein</fullName>
    </submittedName>
</protein>
<keyword evidence="2" id="KW-1185">Reference proteome</keyword>
<proteinExistence type="predicted"/>
<dbReference type="EMBL" id="JACHVC010000012">
    <property type="protein sequence ID" value="MBC2607387.1"/>
    <property type="molecule type" value="Genomic_DNA"/>
</dbReference>
<sequence length="64" mass="7305">MSDSEKTQEVVVRSLDDLIVTYDMKALYKAAREEFDSAAQNRELLEQDAIGSFFNLEDDSDARN</sequence>
<dbReference type="Proteomes" id="UP000526501">
    <property type="component" value="Unassembled WGS sequence"/>
</dbReference>
<dbReference type="AlphaFoldDB" id="A0A7X1EB39"/>
<evidence type="ECO:0000313" key="1">
    <source>
        <dbReference type="EMBL" id="MBC2607387.1"/>
    </source>
</evidence>
<gene>
    <name evidence="1" type="ORF">H5P27_15145</name>
</gene>
<reference evidence="1 2" key="1">
    <citation type="submission" date="2020-07" db="EMBL/GenBank/DDBJ databases">
        <authorList>
            <person name="Feng X."/>
        </authorList>
    </citation>
    <scope>NUCLEOTIDE SEQUENCE [LARGE SCALE GENOMIC DNA]</scope>
    <source>
        <strain evidence="1 2">JCM23202</strain>
    </source>
</reference>